<sequence>MKNDKQKKSSSLADFVIEKLQKEIASGKFKKGTKIPPEPELMERYNVGRSTIREAIKTLAKQGMLKVQQGSGTFVTGDKNTAEPLEQKLRKAAAKEINEVSTLLAKETARLATINRKEKDVKALVQTLGERAKAIGAAEYDAAKEADVRFHSIIAKTSGNTVMADLYETFTQSIRNRDKSQNVSFFQSTQKLLEQLLTAIQSQNEKKAATIISQLPQ</sequence>
<reference evidence="5 6" key="1">
    <citation type="submission" date="2018-06" db="EMBL/GenBank/DDBJ databases">
        <title>Mucibacter soli gen. nov., sp. nov., a new member of the family Chitinophagaceae producing mucin.</title>
        <authorList>
            <person name="Kim M.-K."/>
            <person name="Park S."/>
            <person name="Kim T.-S."/>
            <person name="Joung Y."/>
            <person name="Han J.-H."/>
            <person name="Kim S.B."/>
        </authorList>
    </citation>
    <scope>NUCLEOTIDE SEQUENCE [LARGE SCALE GENOMIC DNA]</scope>
    <source>
        <strain evidence="5 6">R1-15</strain>
    </source>
</reference>
<keyword evidence="6" id="KW-1185">Reference proteome</keyword>
<dbReference type="PRINTS" id="PR00035">
    <property type="entry name" value="HTHGNTR"/>
</dbReference>
<dbReference type="OrthoDB" id="9799482at2"/>
<evidence type="ECO:0000313" key="5">
    <source>
        <dbReference type="EMBL" id="PZF72780.1"/>
    </source>
</evidence>
<dbReference type="EMBL" id="QKTW01000016">
    <property type="protein sequence ID" value="PZF72780.1"/>
    <property type="molecule type" value="Genomic_DNA"/>
</dbReference>
<proteinExistence type="predicted"/>
<dbReference type="GO" id="GO:0003700">
    <property type="term" value="F:DNA-binding transcription factor activity"/>
    <property type="evidence" value="ECO:0007669"/>
    <property type="project" value="InterPro"/>
</dbReference>
<dbReference type="Proteomes" id="UP000248745">
    <property type="component" value="Unassembled WGS sequence"/>
</dbReference>
<organism evidence="5 6">
    <name type="scientific">Taibaiella soli</name>
    <dbReference type="NCBI Taxonomy" id="1649169"/>
    <lineage>
        <taxon>Bacteria</taxon>
        <taxon>Pseudomonadati</taxon>
        <taxon>Bacteroidota</taxon>
        <taxon>Chitinophagia</taxon>
        <taxon>Chitinophagales</taxon>
        <taxon>Chitinophagaceae</taxon>
        <taxon>Taibaiella</taxon>
    </lineage>
</organism>
<dbReference type="SMART" id="SM00345">
    <property type="entry name" value="HTH_GNTR"/>
    <property type="match status" value="1"/>
</dbReference>
<keyword evidence="3" id="KW-0804">Transcription</keyword>
<keyword evidence="1" id="KW-0805">Transcription regulation</keyword>
<accession>A0A2W2AKJ6</accession>
<dbReference type="SUPFAM" id="SSF46785">
    <property type="entry name" value="Winged helix' DNA-binding domain"/>
    <property type="match status" value="1"/>
</dbReference>
<dbReference type="Gene3D" id="1.10.10.10">
    <property type="entry name" value="Winged helix-like DNA-binding domain superfamily/Winged helix DNA-binding domain"/>
    <property type="match status" value="1"/>
</dbReference>
<dbReference type="Pfam" id="PF07729">
    <property type="entry name" value="FCD"/>
    <property type="match status" value="1"/>
</dbReference>
<dbReference type="InterPro" id="IPR000524">
    <property type="entry name" value="Tscrpt_reg_HTH_GntR"/>
</dbReference>
<dbReference type="SMART" id="SM00895">
    <property type="entry name" value="FCD"/>
    <property type="match status" value="1"/>
</dbReference>
<dbReference type="InterPro" id="IPR008920">
    <property type="entry name" value="TF_FadR/GntR_C"/>
</dbReference>
<gene>
    <name evidence="5" type="ORF">DN068_10205</name>
</gene>
<dbReference type="Gene3D" id="1.20.120.530">
    <property type="entry name" value="GntR ligand-binding domain-like"/>
    <property type="match status" value="1"/>
</dbReference>
<comment type="caution">
    <text evidence="5">The sequence shown here is derived from an EMBL/GenBank/DDBJ whole genome shotgun (WGS) entry which is preliminary data.</text>
</comment>
<evidence type="ECO:0000259" key="4">
    <source>
        <dbReference type="PROSITE" id="PS50949"/>
    </source>
</evidence>
<dbReference type="Pfam" id="PF00392">
    <property type="entry name" value="GntR"/>
    <property type="match status" value="1"/>
</dbReference>
<dbReference type="SUPFAM" id="SSF48008">
    <property type="entry name" value="GntR ligand-binding domain-like"/>
    <property type="match status" value="1"/>
</dbReference>
<dbReference type="AlphaFoldDB" id="A0A2W2AKJ6"/>
<dbReference type="InterPro" id="IPR036390">
    <property type="entry name" value="WH_DNA-bd_sf"/>
</dbReference>
<dbReference type="PROSITE" id="PS50949">
    <property type="entry name" value="HTH_GNTR"/>
    <property type="match status" value="1"/>
</dbReference>
<dbReference type="PANTHER" id="PTHR43537:SF47">
    <property type="entry name" value="REGULATORY PROTEIN GNTR HTH"/>
    <property type="match status" value="1"/>
</dbReference>
<dbReference type="InterPro" id="IPR011711">
    <property type="entry name" value="GntR_C"/>
</dbReference>
<name>A0A2W2AKJ6_9BACT</name>
<evidence type="ECO:0000256" key="1">
    <source>
        <dbReference type="ARBA" id="ARBA00023015"/>
    </source>
</evidence>
<evidence type="ECO:0000256" key="3">
    <source>
        <dbReference type="ARBA" id="ARBA00023163"/>
    </source>
</evidence>
<dbReference type="InterPro" id="IPR036388">
    <property type="entry name" value="WH-like_DNA-bd_sf"/>
</dbReference>
<feature type="domain" description="HTH gntR-type" evidence="4">
    <location>
        <begin position="10"/>
        <end position="78"/>
    </location>
</feature>
<keyword evidence="2" id="KW-0238">DNA-binding</keyword>
<dbReference type="GO" id="GO:0003677">
    <property type="term" value="F:DNA binding"/>
    <property type="evidence" value="ECO:0007669"/>
    <property type="project" value="UniProtKB-KW"/>
</dbReference>
<evidence type="ECO:0000313" key="6">
    <source>
        <dbReference type="Proteomes" id="UP000248745"/>
    </source>
</evidence>
<evidence type="ECO:0000256" key="2">
    <source>
        <dbReference type="ARBA" id="ARBA00023125"/>
    </source>
</evidence>
<protein>
    <submittedName>
        <fullName evidence="5">FadR family transcriptional regulator</fullName>
    </submittedName>
</protein>
<dbReference type="PANTHER" id="PTHR43537">
    <property type="entry name" value="TRANSCRIPTIONAL REGULATOR, GNTR FAMILY"/>
    <property type="match status" value="1"/>
</dbReference>
<dbReference type="RefSeq" id="WP_110998814.1">
    <property type="nucleotide sequence ID" value="NZ_QKTW01000016.1"/>
</dbReference>
<dbReference type="CDD" id="cd07377">
    <property type="entry name" value="WHTH_GntR"/>
    <property type="match status" value="1"/>
</dbReference>